<reference evidence="1 2" key="1">
    <citation type="submission" date="2017-10" db="EMBL/GenBank/DDBJ databases">
        <title>Genomics of the genus Arcobacter.</title>
        <authorList>
            <person name="Perez-Cataluna A."/>
            <person name="Figueras M.J."/>
        </authorList>
    </citation>
    <scope>NUCLEOTIDE SEQUENCE [LARGE SCALE GENOMIC DNA]</scope>
    <source>
        <strain evidence="1 2">CECT 8993</strain>
    </source>
</reference>
<accession>A0A4Q0YFH8</accession>
<organism evidence="1 2">
    <name type="scientific">Halarcobacter ebronensis</name>
    <dbReference type="NCBI Taxonomy" id="1462615"/>
    <lineage>
        <taxon>Bacteria</taxon>
        <taxon>Pseudomonadati</taxon>
        <taxon>Campylobacterota</taxon>
        <taxon>Epsilonproteobacteria</taxon>
        <taxon>Campylobacterales</taxon>
        <taxon>Arcobacteraceae</taxon>
        <taxon>Halarcobacter</taxon>
    </lineage>
</organism>
<evidence type="ECO:0000313" key="1">
    <source>
        <dbReference type="EMBL" id="RXJ69292.1"/>
    </source>
</evidence>
<dbReference type="Proteomes" id="UP000290172">
    <property type="component" value="Unassembled WGS sequence"/>
</dbReference>
<protein>
    <submittedName>
        <fullName evidence="1">Uncharacterized protein</fullName>
    </submittedName>
</protein>
<proteinExistence type="predicted"/>
<comment type="caution">
    <text evidence="1">The sequence shown here is derived from an EMBL/GenBank/DDBJ whole genome shotgun (WGS) entry which is preliminary data.</text>
</comment>
<dbReference type="EMBL" id="PDKJ01000003">
    <property type="protein sequence ID" value="RXJ69292.1"/>
    <property type="molecule type" value="Genomic_DNA"/>
</dbReference>
<dbReference type="RefSeq" id="WP_128979542.1">
    <property type="nucleotide sequence ID" value="NZ_PDKJ01000003.1"/>
</dbReference>
<sequence>MNRFSVLKIVVFFVVSILSLKADVAYQQGWNRQPLLENNIRNKVELEEFLSQVDCKVANYSRNRGLSTVVSRGLHVTDEFPHPHYTVRLFNCPTSTLTYEGNMLGCGKENWAGTYHVFENGSCE</sequence>
<evidence type="ECO:0000313" key="2">
    <source>
        <dbReference type="Proteomes" id="UP000290172"/>
    </source>
</evidence>
<dbReference type="AlphaFoldDB" id="A0A4Q0YFH8"/>
<gene>
    <name evidence="1" type="ORF">CRV08_04595</name>
</gene>
<name>A0A4Q0YFH8_9BACT</name>